<dbReference type="AlphaFoldDB" id="A0A346Y260"/>
<dbReference type="InterPro" id="IPR014710">
    <property type="entry name" value="RmlC-like_jellyroll"/>
</dbReference>
<evidence type="ECO:0000256" key="1">
    <source>
        <dbReference type="ARBA" id="ARBA00010154"/>
    </source>
</evidence>
<dbReference type="PANTHER" id="PTHR21047">
    <property type="entry name" value="DTDP-6-DEOXY-D-GLUCOSE-3,5 EPIMERASE"/>
    <property type="match status" value="1"/>
</dbReference>
<dbReference type="InterPro" id="IPR011051">
    <property type="entry name" value="RmlC_Cupin_sf"/>
</dbReference>
<proteinExistence type="inferred from homology"/>
<sequence>MPIEQTSIDGLLVVRWDTHDDDRGFFRQTYQVRELDDALGRPVTFRQGNHSHSVPGVLRGFHAEPWDKCVYVVRGLAMAAIADIRPDSPTFGAVETFTLGTPPDGERIRLFISEGLANSFVTLGEERTDYLYDVSGYWQPGITQPAVIWNDPDLGVDWPLEDPILSDKDQENPTLRELFPDHPKWAGEQP</sequence>
<dbReference type="EMBL" id="CP031165">
    <property type="protein sequence ID" value="AXV08557.1"/>
    <property type="molecule type" value="Genomic_DNA"/>
</dbReference>
<accession>A0A346Y260</accession>
<dbReference type="KEGG" id="euz:DVS28_a3885"/>
<dbReference type="Pfam" id="PF00908">
    <property type="entry name" value="dTDP_sugar_isom"/>
    <property type="match status" value="1"/>
</dbReference>
<dbReference type="GO" id="GO:0005829">
    <property type="term" value="C:cytosol"/>
    <property type="evidence" value="ECO:0007669"/>
    <property type="project" value="TreeGrafter"/>
</dbReference>
<dbReference type="InterPro" id="IPR000888">
    <property type="entry name" value="RmlC-like"/>
</dbReference>
<dbReference type="PANTHER" id="PTHR21047:SF2">
    <property type="entry name" value="THYMIDINE DIPHOSPHO-4-KETO-RHAMNOSE 3,5-EPIMERASE"/>
    <property type="match status" value="1"/>
</dbReference>
<feature type="region of interest" description="Disordered" evidence="4">
    <location>
        <begin position="162"/>
        <end position="190"/>
    </location>
</feature>
<feature type="active site" description="Proton donor" evidence="2">
    <location>
        <position position="132"/>
    </location>
</feature>
<evidence type="ECO:0000313" key="6">
    <source>
        <dbReference type="Proteomes" id="UP000264006"/>
    </source>
</evidence>
<dbReference type="GO" id="GO:0019305">
    <property type="term" value="P:dTDP-rhamnose biosynthetic process"/>
    <property type="evidence" value="ECO:0007669"/>
    <property type="project" value="TreeGrafter"/>
</dbReference>
<dbReference type="RefSeq" id="WP_114592883.1">
    <property type="nucleotide sequence ID" value="NZ_CP031165.1"/>
</dbReference>
<dbReference type="GO" id="GO:0000271">
    <property type="term" value="P:polysaccharide biosynthetic process"/>
    <property type="evidence" value="ECO:0007669"/>
    <property type="project" value="TreeGrafter"/>
</dbReference>
<comment type="similarity">
    <text evidence="1">Belongs to the dTDP-4-dehydrorhamnose 3,5-epimerase family.</text>
</comment>
<dbReference type="SUPFAM" id="SSF51182">
    <property type="entry name" value="RmlC-like cupins"/>
    <property type="match status" value="1"/>
</dbReference>
<protein>
    <submittedName>
        <fullName evidence="5">dTDP-4-dehydrorhamnose 3,5-epimerase</fullName>
    </submittedName>
</protein>
<evidence type="ECO:0000313" key="5">
    <source>
        <dbReference type="EMBL" id="AXV08557.1"/>
    </source>
</evidence>
<dbReference type="GO" id="GO:0008830">
    <property type="term" value="F:dTDP-4-dehydrorhamnose 3,5-epimerase activity"/>
    <property type="evidence" value="ECO:0007669"/>
    <property type="project" value="InterPro"/>
</dbReference>
<dbReference type="Proteomes" id="UP000264006">
    <property type="component" value="Chromosome"/>
</dbReference>
<evidence type="ECO:0000256" key="2">
    <source>
        <dbReference type="PIRSR" id="PIRSR600888-1"/>
    </source>
</evidence>
<evidence type="ECO:0000256" key="4">
    <source>
        <dbReference type="SAM" id="MobiDB-lite"/>
    </source>
</evidence>
<feature type="site" description="Participates in a stacking interaction with the thymidine ring of dTDP-4-oxo-6-deoxyglucose" evidence="3">
    <location>
        <position position="138"/>
    </location>
</feature>
<feature type="active site" description="Proton acceptor" evidence="2">
    <location>
        <position position="62"/>
    </location>
</feature>
<reference evidence="5 6" key="1">
    <citation type="submission" date="2018-09" db="EMBL/GenBank/DDBJ databases">
        <title>Complete genome sequence of Euzebya sp. DY32-46 isolated from seawater of Pacific Ocean.</title>
        <authorList>
            <person name="Xu L."/>
            <person name="Wu Y.-H."/>
            <person name="Xu X.-W."/>
        </authorList>
    </citation>
    <scope>NUCLEOTIDE SEQUENCE [LARGE SCALE GENOMIC DNA]</scope>
    <source>
        <strain evidence="5 6">DY32-46</strain>
    </source>
</reference>
<evidence type="ECO:0000256" key="3">
    <source>
        <dbReference type="PIRSR" id="PIRSR600888-3"/>
    </source>
</evidence>
<organism evidence="5 6">
    <name type="scientific">Euzebya pacifica</name>
    <dbReference type="NCBI Taxonomy" id="1608957"/>
    <lineage>
        <taxon>Bacteria</taxon>
        <taxon>Bacillati</taxon>
        <taxon>Actinomycetota</taxon>
        <taxon>Nitriliruptoria</taxon>
        <taxon>Euzebyales</taxon>
    </lineage>
</organism>
<keyword evidence="6" id="KW-1185">Reference proteome</keyword>
<dbReference type="Gene3D" id="2.60.120.10">
    <property type="entry name" value="Jelly Rolls"/>
    <property type="match status" value="1"/>
</dbReference>
<name>A0A346Y260_9ACTN</name>
<dbReference type="OrthoDB" id="9800680at2"/>
<feature type="compositionally biased region" description="Basic and acidic residues" evidence="4">
    <location>
        <begin position="178"/>
        <end position="190"/>
    </location>
</feature>
<gene>
    <name evidence="5" type="ORF">DVS28_a3885</name>
</gene>